<protein>
    <recommendedName>
        <fullName evidence="5">ALMS motif domain-containing protein</fullName>
    </recommendedName>
</protein>
<dbReference type="InParanoid" id="A0A7M7P0P7"/>
<feature type="compositionally biased region" description="Low complexity" evidence="4">
    <location>
        <begin position="561"/>
        <end position="572"/>
    </location>
</feature>
<feature type="compositionally biased region" description="Basic and acidic residues" evidence="4">
    <location>
        <begin position="1657"/>
        <end position="1674"/>
    </location>
</feature>
<dbReference type="RefSeq" id="XP_003725185.2">
    <property type="nucleotide sequence ID" value="XM_003725137.3"/>
</dbReference>
<feature type="compositionally biased region" description="Low complexity" evidence="4">
    <location>
        <begin position="1628"/>
        <end position="1638"/>
    </location>
</feature>
<feature type="domain" description="ALMS motif" evidence="5">
    <location>
        <begin position="2123"/>
        <end position="2249"/>
    </location>
</feature>
<feature type="compositionally biased region" description="Basic and acidic residues" evidence="4">
    <location>
        <begin position="1511"/>
        <end position="1525"/>
    </location>
</feature>
<sequence>MSDQERPRSRSSSRSPRQDSWYMLVQEEVLVSSPTPSPRRSLTSSGSRSSSKASSVSSTPRPLQTTSSTAAAAQSPASLLQSTTLSQHPLEEEDAALTQYPLEESLDEKQRPSGSHHSKQGDAHIDVISPLGGVPESDEAAPVERFAPLPLNLDTSLDSQDGDKFRGLAKGTFPFLEEDESAAMSSDTDINIPLSDNEDNESGFPEDAEDFGVSQDAVQEAIAEVSADFVSGVLSMSVSQHSVEGTKRKYEMKVEDNVGAADIQSMVMEDVHSSAATTPWQSEGGMEQPTPSPFNQENNEMASDQIPREEQTSQQSHVSGSNSHGSSRTKSSMDGSVRSEISERTALSTIQLKLSTEDMTKGSPSKLPLDLDSLQPLDIGEHMASGAEVVILRGSGEEYLHGNERRAQETQRQQEMTPRNHLVDPRSVAEDRNQRNADFSAQNQRVSLEPGSRESLPSQYLSPSEGNVSRDAQSYIQYPRDLQGSPRNIGFSSDNDSNFADMPQGSTRNARDANVSQPRRDEGTERDLLARRVALLLQVNSDMDAGVGGRRANFPGGSLSGSGSSSHTGSPDSIEEATLPLGILSKDSHGSPSSYRRGDGQSLPPPSRSESSGSSNADSLAEHVKRLLQESESMRKLHTAGISPQQLLSIQAEMGRRSPTLSEASTSSSVRDIVNRVVRHSRTGSESDDSVVRPQEAYMSPSHSLSGSTTVPLGSSGGLQESTKVTFQDTFQANRSQNAARSGNTSQSSSSTLTNDSLSQRVQQLLSLADDTLTHQPDVASERLSREDLLALVQIAELEKKISESRSNSQLQGSPRSSPNSRMSSTRVAIGRSTSAKDNSVASTDSLALRVQAILGREAPGERVDRIISEALSTGDPLVYERNLSNSSLDSKYSSAKPQRISSSREFEDPLTTDATQRPFGAFDRARDMLTLHLQRLEEKTFDHSVDTRTPFRHDNNANMIVNRVEYDTLTQNPSQQLSEHDFQTQSSGSLGKPISTDQVFYGLLPEQIPSHLQMPHDQSTDEFQVLQSVDSPARPKSWQGDPRQLYPRYQSSGKYQPENDNMPPGQDSQVMDDSLFAMQRSNSSPDMKVEKKSFPGAKATSSSSPQRSGTWGRTNQFQDHQQQQTSRLPGSKLPVLSHGHTKQGQQYPQERQQEYRSPPSSQTPQHLPSQQQHRQVHPDYSTNSWPRSLSKSRSGGSPTTRPETSPRTEQRQSFGKDSSATEGFLKPYRPPGSSDVIYTYPIDGPTVQDGSPSRSVSTLESSHAGSNDANAPNFPVDAYGSRPNQDSPHTSKIPRYDRGQTSPVRSPHERSREQGLYVDDHKGGRSYRRSLSDSSRQEQVREKEKVGRQISLSPQHKPGRSRTSGVKREHSKSPPEPVPYGQMPYNQRQAFQMETGGMQARDGSITGHPVRDRATLEQGGIGGQDPRERFGYRSQPRPLSWDPSRQSQPMDYRGAYPQDAQYRQQYGIPGGMAPIPPPASTTDATSPTKIPRFRPGSEQPPLRYMPVGAERAERRRPEYTDRQYQEYGQREVPQLPGTYSRQVLEDILQDESDPLYREASIMWDQYQRLQQQKEARREARREVKGQDESDLSSLDSRRVNRLAHLVQDPVQHTVQHFVGDETDSRDSSSTTLTDSSTPRQRRKWVRDQQGFTPREQSPDKMARNGEFQRRVSPEEIAAIVQKSPTKESRIPRVTTQQNGHQQDKRKRRDEKHSSKRSPEQEPIESPLGDNITQEALSSVLTATEETLLTDMSLESDRLLELLGPDGIRKLSSKLVKLQRKIDRQREHHRKRTEEQSRDKQSTKTKAHRQDVPVSSTPAVDDLSSTATSGTMEEVSDTAGANLRVGKQTSLEPSLSPVQEASFRSTEDSVFDTTESTSTEASVPDRKITRQGRVVDDGQTVKRRKDFAHHDDFGVTYNTDSFSDAGSDTSVPCACKPKRSHSIHGFTSRAREHATDKMSKEDKPDTERDEVFKKPSKGSSSRIPVRDSDPSSRNGTNAAGSAQDKPQKVKPGTAFVIDVGRGDRENGKDTVLTGKQNYSNKDVEEEDEERRRRRSERIAAKQIQAKENEAPSRIPKKIVQPVAWFQPIAKKMPWQQETPTKAKPQPMSFPVNNEETAPKPGDKASLQVAFEKHRSDFISKSRERQRKMRLAAEERHTQAQFELERAQIFADQRSKKPNPNAHPLSDQLHKPKKRAMSKKQMKEHTEKLYNRLPEVKQKEKEKKKAQDSNLNRIRAQMYRKKLSDKVKGKPFPGS</sequence>
<feature type="region of interest" description="Disordered" evidence="4">
    <location>
        <begin position="1470"/>
        <end position="1534"/>
    </location>
</feature>
<accession>A0A7M7P0P7</accession>
<feature type="compositionally biased region" description="Polar residues" evidence="4">
    <location>
        <begin position="1249"/>
        <end position="1271"/>
    </location>
</feature>
<feature type="compositionally biased region" description="Basic and acidic residues" evidence="4">
    <location>
        <begin position="1307"/>
        <end position="1324"/>
    </location>
</feature>
<evidence type="ECO:0000259" key="5">
    <source>
        <dbReference type="Pfam" id="PF15309"/>
    </source>
</evidence>
<reference evidence="6" key="2">
    <citation type="submission" date="2021-01" db="UniProtKB">
        <authorList>
            <consortium name="EnsemblMetazoa"/>
        </authorList>
    </citation>
    <scope>IDENTIFICATION</scope>
</reference>
<feature type="compositionally biased region" description="Low complexity" evidence="4">
    <location>
        <begin position="742"/>
        <end position="757"/>
    </location>
</feature>
<feature type="compositionally biased region" description="Polar residues" evidence="4">
    <location>
        <begin position="832"/>
        <end position="842"/>
    </location>
</feature>
<feature type="region of interest" description="Disordered" evidence="4">
    <location>
        <begin position="2135"/>
        <end position="2254"/>
    </location>
</feature>
<feature type="compositionally biased region" description="Polar residues" evidence="4">
    <location>
        <begin position="1212"/>
        <end position="1222"/>
    </location>
</feature>
<feature type="region of interest" description="Disordered" evidence="4">
    <location>
        <begin position="177"/>
        <end position="209"/>
    </location>
</feature>
<feature type="region of interest" description="Disordered" evidence="4">
    <location>
        <begin position="544"/>
        <end position="620"/>
    </location>
</feature>
<feature type="region of interest" description="Disordered" evidence="4">
    <location>
        <begin position="1400"/>
        <end position="1450"/>
    </location>
</feature>
<feature type="compositionally biased region" description="Polar residues" evidence="4">
    <location>
        <begin position="1813"/>
        <end position="1831"/>
    </location>
</feature>
<feature type="compositionally biased region" description="Basic and acidic residues" evidence="4">
    <location>
        <begin position="1883"/>
        <end position="1900"/>
    </location>
</feature>
<dbReference type="OMA" id="KWDKERP"/>
<evidence type="ECO:0000313" key="7">
    <source>
        <dbReference type="Proteomes" id="UP000007110"/>
    </source>
</evidence>
<feature type="compositionally biased region" description="Basic and acidic residues" evidence="4">
    <location>
        <begin position="1780"/>
        <end position="1802"/>
    </location>
</feature>
<feature type="compositionally biased region" description="Low complexity" evidence="4">
    <location>
        <begin position="608"/>
        <end position="619"/>
    </location>
</feature>
<feature type="compositionally biased region" description="Polar residues" evidence="4">
    <location>
        <begin position="1100"/>
        <end position="1116"/>
    </location>
</feature>
<dbReference type="OrthoDB" id="10072597at2759"/>
<evidence type="ECO:0000256" key="2">
    <source>
        <dbReference type="ARBA" id="ARBA00022490"/>
    </source>
</evidence>
<evidence type="ECO:0000256" key="3">
    <source>
        <dbReference type="ARBA" id="ARBA00023212"/>
    </source>
</evidence>
<feature type="compositionally biased region" description="Polar residues" evidence="4">
    <location>
        <begin position="1916"/>
        <end position="1930"/>
    </location>
</feature>
<feature type="compositionally biased region" description="Polar residues" evidence="4">
    <location>
        <begin position="436"/>
        <end position="446"/>
    </location>
</feature>
<feature type="region of interest" description="Disordered" evidence="4">
    <location>
        <begin position="2093"/>
        <end position="2122"/>
    </location>
</feature>
<dbReference type="InterPro" id="IPR029299">
    <property type="entry name" value="ALMS_motif"/>
</dbReference>
<keyword evidence="3" id="KW-0206">Cytoskeleton</keyword>
<dbReference type="EnsemblMetazoa" id="XM_030986288">
    <property type="protein sequence ID" value="XP_030842148"/>
    <property type="gene ID" value="LOC100887998"/>
</dbReference>
<feature type="compositionally biased region" description="Low complexity" evidence="4">
    <location>
        <begin position="312"/>
        <end position="332"/>
    </location>
</feature>
<feature type="region of interest" description="Disordered" evidence="4">
    <location>
        <begin position="1620"/>
        <end position="1732"/>
    </location>
</feature>
<feature type="region of interest" description="Disordered" evidence="4">
    <location>
        <begin position="654"/>
        <end position="720"/>
    </location>
</feature>
<feature type="compositionally biased region" description="Polar residues" evidence="4">
    <location>
        <begin position="973"/>
        <end position="990"/>
    </location>
</feature>
<feature type="compositionally biased region" description="Low complexity" evidence="4">
    <location>
        <begin position="814"/>
        <end position="825"/>
    </location>
</feature>
<feature type="compositionally biased region" description="Polar residues" evidence="4">
    <location>
        <begin position="1159"/>
        <end position="1174"/>
    </location>
</feature>
<feature type="compositionally biased region" description="Low complexity" evidence="4">
    <location>
        <begin position="1195"/>
        <end position="1204"/>
    </location>
</feature>
<feature type="compositionally biased region" description="Basic and acidic residues" evidence="4">
    <location>
        <begin position="1711"/>
        <end position="1720"/>
    </location>
</feature>
<feature type="compositionally biased region" description="Polar residues" evidence="4">
    <location>
        <begin position="293"/>
        <end position="302"/>
    </location>
</feature>
<dbReference type="PANTHER" id="PTHR21553:SF36">
    <property type="entry name" value="ALMS1 CENTROSOME AND BASAL BODY-ASSOCIATED PROTEIN-RELATED"/>
    <property type="match status" value="1"/>
</dbReference>
<dbReference type="RefSeq" id="XP_030842148.1">
    <property type="nucleotide sequence ID" value="XM_030986288.1"/>
</dbReference>
<feature type="compositionally biased region" description="Acidic residues" evidence="4">
    <location>
        <begin position="196"/>
        <end position="209"/>
    </location>
</feature>
<feature type="compositionally biased region" description="Polar residues" evidence="4">
    <location>
        <begin position="1181"/>
        <end position="1194"/>
    </location>
</feature>
<feature type="compositionally biased region" description="Basic and acidic residues" evidence="4">
    <location>
        <begin position="2150"/>
        <end position="2165"/>
    </location>
</feature>
<feature type="compositionally biased region" description="Basic and acidic residues" evidence="4">
    <location>
        <begin position="1336"/>
        <end position="1348"/>
    </location>
</feature>
<feature type="region of interest" description="Disordered" evidence="4">
    <location>
        <begin position="1"/>
        <end position="20"/>
    </location>
</feature>
<dbReference type="GO" id="GO:0046599">
    <property type="term" value="P:regulation of centriole replication"/>
    <property type="evidence" value="ECO:0000318"/>
    <property type="project" value="GO_Central"/>
</dbReference>
<feature type="region of interest" description="Disordered" evidence="4">
    <location>
        <begin position="1774"/>
        <end position="2074"/>
    </location>
</feature>
<evidence type="ECO:0000256" key="4">
    <source>
        <dbReference type="SAM" id="MobiDB-lite"/>
    </source>
</evidence>
<feature type="compositionally biased region" description="Polar residues" evidence="4">
    <location>
        <begin position="490"/>
        <end position="508"/>
    </location>
</feature>
<feature type="region of interest" description="Disordered" evidence="4">
    <location>
        <begin position="888"/>
        <end position="916"/>
    </location>
</feature>
<feature type="region of interest" description="Disordered" evidence="4">
    <location>
        <begin position="271"/>
        <end position="344"/>
    </location>
</feature>
<feature type="region of interest" description="Disordered" evidence="4">
    <location>
        <begin position="30"/>
        <end position="147"/>
    </location>
</feature>
<feature type="compositionally biased region" description="Polar residues" evidence="4">
    <location>
        <begin position="455"/>
        <end position="476"/>
    </location>
</feature>
<dbReference type="FunCoup" id="A0A7M7P0P7">
    <property type="interactions" value="166"/>
</dbReference>
<feature type="region of interest" description="Disordered" evidence="4">
    <location>
        <begin position="803"/>
        <end position="842"/>
    </location>
</feature>
<keyword evidence="7" id="KW-1185">Reference proteome</keyword>
<feature type="compositionally biased region" description="Basic and acidic residues" evidence="4">
    <location>
        <begin position="2200"/>
        <end position="2226"/>
    </location>
</feature>
<dbReference type="GO" id="GO:0005813">
    <property type="term" value="C:centrosome"/>
    <property type="evidence" value="ECO:0000318"/>
    <property type="project" value="GO_Central"/>
</dbReference>
<feature type="compositionally biased region" description="Polar residues" evidence="4">
    <location>
        <begin position="1991"/>
        <end position="2000"/>
    </location>
</feature>
<feature type="compositionally biased region" description="Polar residues" evidence="4">
    <location>
        <begin position="1871"/>
        <end position="1881"/>
    </location>
</feature>
<dbReference type="GeneID" id="100887998"/>
<dbReference type="Pfam" id="PF15309">
    <property type="entry name" value="ALMS_motif"/>
    <property type="match status" value="1"/>
</dbReference>
<feature type="compositionally biased region" description="Polar residues" evidence="4">
    <location>
        <begin position="1847"/>
        <end position="1864"/>
    </location>
</feature>
<name>A0A7M7P0P7_STRPU</name>
<evidence type="ECO:0000313" key="6">
    <source>
        <dbReference type="EnsemblMetazoa" id="XP_030842148"/>
    </source>
</evidence>
<dbReference type="GO" id="GO:0005814">
    <property type="term" value="C:centriole"/>
    <property type="evidence" value="ECO:0000318"/>
    <property type="project" value="GO_Central"/>
</dbReference>
<feature type="region of interest" description="Disordered" evidence="4">
    <location>
        <begin position="734"/>
        <end position="757"/>
    </location>
</feature>
<feature type="compositionally biased region" description="Basic residues" evidence="4">
    <location>
        <begin position="2190"/>
        <end position="2199"/>
    </location>
</feature>
<comment type="subcellular location">
    <subcellularLocation>
        <location evidence="1">Cytoplasm</location>
        <location evidence="1">Cytoskeleton</location>
        <location evidence="1">Microtubule organizing center</location>
        <location evidence="1">Centrosome</location>
    </subcellularLocation>
</comment>
<organism evidence="6 7">
    <name type="scientific">Strongylocentrotus purpuratus</name>
    <name type="common">Purple sea urchin</name>
    <dbReference type="NCBI Taxonomy" id="7668"/>
    <lineage>
        <taxon>Eukaryota</taxon>
        <taxon>Metazoa</taxon>
        <taxon>Echinodermata</taxon>
        <taxon>Eleutherozoa</taxon>
        <taxon>Echinozoa</taxon>
        <taxon>Echinoidea</taxon>
        <taxon>Euechinoidea</taxon>
        <taxon>Echinacea</taxon>
        <taxon>Camarodonta</taxon>
        <taxon>Echinidea</taxon>
        <taxon>Strongylocentrotidae</taxon>
        <taxon>Strongylocentrotus</taxon>
    </lineage>
</organism>
<feature type="region of interest" description="Disordered" evidence="4">
    <location>
        <begin position="973"/>
        <end position="994"/>
    </location>
</feature>
<feature type="compositionally biased region" description="Basic and acidic residues" evidence="4">
    <location>
        <begin position="421"/>
        <end position="435"/>
    </location>
</feature>
<proteinExistence type="predicted"/>
<dbReference type="GO" id="GO:0005829">
    <property type="term" value="C:cytosol"/>
    <property type="evidence" value="ECO:0000318"/>
    <property type="project" value="GO_Central"/>
</dbReference>
<evidence type="ECO:0000256" key="1">
    <source>
        <dbReference type="ARBA" id="ARBA00004300"/>
    </source>
</evidence>
<dbReference type="PANTHER" id="PTHR21553">
    <property type="entry name" value="ALMS1-RELATED"/>
    <property type="match status" value="1"/>
</dbReference>
<feature type="region of interest" description="Disordered" evidence="4">
    <location>
        <begin position="408"/>
        <end position="526"/>
    </location>
</feature>
<feature type="compositionally biased region" description="Polar residues" evidence="4">
    <location>
        <begin position="701"/>
        <end position="720"/>
    </location>
</feature>
<dbReference type="Proteomes" id="UP000007110">
    <property type="component" value="Unassembled WGS sequence"/>
</dbReference>
<dbReference type="KEGG" id="spu:100887998"/>
<feature type="compositionally biased region" description="Basic and acidic residues" evidence="4">
    <location>
        <begin position="2056"/>
        <end position="2070"/>
    </location>
</feature>
<reference evidence="7" key="1">
    <citation type="submission" date="2015-02" db="EMBL/GenBank/DDBJ databases">
        <title>Genome sequencing for Strongylocentrotus purpuratus.</title>
        <authorList>
            <person name="Murali S."/>
            <person name="Liu Y."/>
            <person name="Vee V."/>
            <person name="English A."/>
            <person name="Wang M."/>
            <person name="Skinner E."/>
            <person name="Han Y."/>
            <person name="Muzny D.M."/>
            <person name="Worley K.C."/>
            <person name="Gibbs R.A."/>
        </authorList>
    </citation>
    <scope>NUCLEOTIDE SEQUENCE</scope>
</reference>
<feature type="region of interest" description="Disordered" evidence="4">
    <location>
        <begin position="1030"/>
        <end position="1384"/>
    </location>
</feature>
<feature type="compositionally biased region" description="Low complexity" evidence="4">
    <location>
        <begin position="658"/>
        <end position="669"/>
    </location>
</feature>
<dbReference type="EnsemblMetazoa" id="XM_003725137">
    <property type="protein sequence ID" value="XP_003725185"/>
    <property type="gene ID" value="LOC100887998"/>
</dbReference>
<feature type="compositionally biased region" description="Low complexity" evidence="4">
    <location>
        <begin position="32"/>
        <end position="83"/>
    </location>
</feature>
<keyword evidence="2" id="KW-0963">Cytoplasm</keyword>
<feature type="compositionally biased region" description="Basic and acidic residues" evidence="4">
    <location>
        <begin position="1949"/>
        <end position="1973"/>
    </location>
</feature>